<sequence>MVNCDLLASNGVSRHDLAVTALGRVRGRSTVTGDLAVAYHTIVIGCARRSAAPILPRP</sequence>
<comment type="caution">
    <text evidence="1">The sequence shown here is derived from an EMBL/GenBank/DDBJ whole genome shotgun (WGS) entry which is preliminary data.</text>
</comment>
<name>A0ABV2UKW7_9ACTN</name>
<evidence type="ECO:0000313" key="2">
    <source>
        <dbReference type="Proteomes" id="UP001550044"/>
    </source>
</evidence>
<proteinExistence type="predicted"/>
<protein>
    <submittedName>
        <fullName evidence="1">Uncharacterized protein</fullName>
    </submittedName>
</protein>
<accession>A0ABV2UKW7</accession>
<gene>
    <name evidence="1" type="ORF">ABZV61_38460</name>
</gene>
<dbReference type="EMBL" id="JBEXIP010000061">
    <property type="protein sequence ID" value="MET8438497.1"/>
    <property type="molecule type" value="Genomic_DNA"/>
</dbReference>
<keyword evidence="2" id="KW-1185">Reference proteome</keyword>
<organism evidence="1 2">
    <name type="scientific">Streptomyces sp. 900116325</name>
    <dbReference type="NCBI Taxonomy" id="3154295"/>
    <lineage>
        <taxon>Bacteria</taxon>
        <taxon>Bacillati</taxon>
        <taxon>Actinomycetota</taxon>
        <taxon>Actinomycetes</taxon>
        <taxon>Kitasatosporales</taxon>
        <taxon>Streptomycetaceae</taxon>
        <taxon>Streptomyces</taxon>
    </lineage>
</organism>
<dbReference type="RefSeq" id="WP_356499068.1">
    <property type="nucleotide sequence ID" value="NZ_JBEXEF010000026.1"/>
</dbReference>
<evidence type="ECO:0000313" key="1">
    <source>
        <dbReference type="EMBL" id="MET8438497.1"/>
    </source>
</evidence>
<dbReference type="Proteomes" id="UP001550044">
    <property type="component" value="Unassembled WGS sequence"/>
</dbReference>
<reference evidence="1 2" key="1">
    <citation type="submission" date="2024-06" db="EMBL/GenBank/DDBJ databases">
        <title>The Natural Products Discovery Center: Release of the First 8490 Sequenced Strains for Exploring Actinobacteria Biosynthetic Diversity.</title>
        <authorList>
            <person name="Kalkreuter E."/>
            <person name="Kautsar S.A."/>
            <person name="Yang D."/>
            <person name="Bader C.D."/>
            <person name="Teijaro C.N."/>
            <person name="Fluegel L."/>
            <person name="Davis C.M."/>
            <person name="Simpson J.R."/>
            <person name="Lauterbach L."/>
            <person name="Steele A.D."/>
            <person name="Gui C."/>
            <person name="Meng S."/>
            <person name="Li G."/>
            <person name="Viehrig K."/>
            <person name="Ye F."/>
            <person name="Su P."/>
            <person name="Kiefer A.F."/>
            <person name="Nichols A."/>
            <person name="Cepeda A.J."/>
            <person name="Yan W."/>
            <person name="Fan B."/>
            <person name="Jiang Y."/>
            <person name="Adhikari A."/>
            <person name="Zheng C.-J."/>
            <person name="Schuster L."/>
            <person name="Cowan T.M."/>
            <person name="Smanski M.J."/>
            <person name="Chevrette M.G."/>
            <person name="De Carvalho L.P.S."/>
            <person name="Shen B."/>
        </authorList>
    </citation>
    <scope>NUCLEOTIDE SEQUENCE [LARGE SCALE GENOMIC DNA]</scope>
    <source>
        <strain evidence="1 2">NPDC005137</strain>
    </source>
</reference>